<evidence type="ECO:0000256" key="1">
    <source>
        <dbReference type="SAM" id="MobiDB-lite"/>
    </source>
</evidence>
<dbReference type="Proteomes" id="UP001454036">
    <property type="component" value="Unassembled WGS sequence"/>
</dbReference>
<organism evidence="2 3">
    <name type="scientific">Lithospermum erythrorhizon</name>
    <name type="common">Purple gromwell</name>
    <name type="synonym">Lithospermum officinale var. erythrorhizon</name>
    <dbReference type="NCBI Taxonomy" id="34254"/>
    <lineage>
        <taxon>Eukaryota</taxon>
        <taxon>Viridiplantae</taxon>
        <taxon>Streptophyta</taxon>
        <taxon>Embryophyta</taxon>
        <taxon>Tracheophyta</taxon>
        <taxon>Spermatophyta</taxon>
        <taxon>Magnoliopsida</taxon>
        <taxon>eudicotyledons</taxon>
        <taxon>Gunneridae</taxon>
        <taxon>Pentapetalae</taxon>
        <taxon>asterids</taxon>
        <taxon>lamiids</taxon>
        <taxon>Boraginales</taxon>
        <taxon>Boraginaceae</taxon>
        <taxon>Boraginoideae</taxon>
        <taxon>Lithospermeae</taxon>
        <taxon>Lithospermum</taxon>
    </lineage>
</organism>
<dbReference type="AlphaFoldDB" id="A0AAV3R288"/>
<evidence type="ECO:0000313" key="2">
    <source>
        <dbReference type="EMBL" id="GAA0169721.1"/>
    </source>
</evidence>
<gene>
    <name evidence="2" type="ORF">LIER_24138</name>
</gene>
<protein>
    <submittedName>
        <fullName evidence="2">Uncharacterized protein</fullName>
    </submittedName>
</protein>
<name>A0AAV3R288_LITER</name>
<sequence length="119" mass="12864">MVLSSHPTGYHCIDSSTKAGRVRHRSWKFKSKSDRIAASQRIILESRRGDRASCMALSGVGLVDRRPTTGLAEDGEGDGKEEGEANFTPPTDFALIRGGGGYLPCVALTTGHVMKKKFL</sequence>
<keyword evidence="3" id="KW-1185">Reference proteome</keyword>
<feature type="region of interest" description="Disordered" evidence="1">
    <location>
        <begin position="66"/>
        <end position="89"/>
    </location>
</feature>
<evidence type="ECO:0000313" key="3">
    <source>
        <dbReference type="Proteomes" id="UP001454036"/>
    </source>
</evidence>
<accession>A0AAV3R288</accession>
<dbReference type="EMBL" id="BAABME010006949">
    <property type="protein sequence ID" value="GAA0169721.1"/>
    <property type="molecule type" value="Genomic_DNA"/>
</dbReference>
<comment type="caution">
    <text evidence="2">The sequence shown here is derived from an EMBL/GenBank/DDBJ whole genome shotgun (WGS) entry which is preliminary data.</text>
</comment>
<proteinExistence type="predicted"/>
<reference evidence="2 3" key="1">
    <citation type="submission" date="2024-01" db="EMBL/GenBank/DDBJ databases">
        <title>The complete chloroplast genome sequence of Lithospermum erythrorhizon: insights into the phylogenetic relationship among Boraginaceae species and the maternal lineages of purple gromwells.</title>
        <authorList>
            <person name="Okada T."/>
            <person name="Watanabe K."/>
        </authorList>
    </citation>
    <scope>NUCLEOTIDE SEQUENCE [LARGE SCALE GENOMIC DNA]</scope>
</reference>